<proteinExistence type="predicted"/>
<evidence type="ECO:0000313" key="2">
    <source>
        <dbReference type="Proteomes" id="UP000018542"/>
    </source>
</evidence>
<organism evidence="1 2">
    <name type="scientific">Hyphomicrobium nitrativorans NL23</name>
    <dbReference type="NCBI Taxonomy" id="1029756"/>
    <lineage>
        <taxon>Bacteria</taxon>
        <taxon>Pseudomonadati</taxon>
        <taxon>Pseudomonadota</taxon>
        <taxon>Alphaproteobacteria</taxon>
        <taxon>Hyphomicrobiales</taxon>
        <taxon>Hyphomicrobiaceae</taxon>
        <taxon>Hyphomicrobium</taxon>
    </lineage>
</organism>
<dbReference type="HOGENOM" id="CLU_1218430_0_0_5"/>
<dbReference type="PATRIC" id="fig|1029756.8.peg.2984"/>
<evidence type="ECO:0000313" key="1">
    <source>
        <dbReference type="EMBL" id="AHB50325.1"/>
    </source>
</evidence>
<keyword evidence="2" id="KW-1185">Reference proteome</keyword>
<dbReference type="EMBL" id="CP006912">
    <property type="protein sequence ID" value="AHB50325.1"/>
    <property type="molecule type" value="Genomic_DNA"/>
</dbReference>
<dbReference type="KEGG" id="hni:W911_14340"/>
<dbReference type="Proteomes" id="UP000018542">
    <property type="component" value="Chromosome"/>
</dbReference>
<name>V5SJS5_9HYPH</name>
<reference evidence="1 2" key="1">
    <citation type="journal article" date="2014" name="Genome Announc.">
        <title>Complete Genome Sequence of Hyphomicrobium nitrativorans Strain NL23, a Denitrifying Bacterium Isolated from Biofilm of a Methanol-Fed Denitrification System Treating Seawater at the Montreal Biodome.</title>
        <authorList>
            <person name="Martineau C."/>
            <person name="Villeneuve C."/>
            <person name="Mauffrey F."/>
            <person name="Villemur R."/>
        </authorList>
    </citation>
    <scope>NUCLEOTIDE SEQUENCE [LARGE SCALE GENOMIC DNA]</scope>
    <source>
        <strain evidence="1">NL23</strain>
    </source>
</reference>
<dbReference type="RefSeq" id="WP_023788182.1">
    <property type="nucleotide sequence ID" value="NC_022997.1"/>
</dbReference>
<dbReference type="STRING" id="1029756.W911_14340"/>
<sequence>MSLLSAFSSGSAKRAAGAANDARIAGLRTGEQRATGLMDEGLAAARPQYDKAIGLFDQYTQQGGAATGAYGDAIGLGGADGYERATESFRTGPGYQFAVDQATEAAKRNASSLGMLGSGNTMMAIADRSQGLADQEYQRYLDNLFRASGQGQSAATTQAGLMTGLGDLQYGHNAAKAGLAHGTETGVGQSNAQLFADRNAANQAASANTWNAIMGVGNLAAKFFGAS</sequence>
<accession>V5SJS5</accession>
<gene>
    <name evidence="1" type="ORF">W911_14340</name>
</gene>
<dbReference type="AlphaFoldDB" id="V5SJS5"/>
<protein>
    <submittedName>
        <fullName evidence="1">Uncharacterized protein</fullName>
    </submittedName>
</protein>
<dbReference type="OrthoDB" id="8223265at2"/>